<name>A0A179DP88_9SPHI</name>
<protein>
    <recommendedName>
        <fullName evidence="3">DUF5004 domain-containing protein</fullName>
    </recommendedName>
</protein>
<dbReference type="AlphaFoldDB" id="A0A179DP88"/>
<dbReference type="OrthoDB" id="762635at2"/>
<dbReference type="Pfam" id="PF16395">
    <property type="entry name" value="DUF5004"/>
    <property type="match status" value="1"/>
</dbReference>
<evidence type="ECO:0000313" key="2">
    <source>
        <dbReference type="Proteomes" id="UP000078459"/>
    </source>
</evidence>
<organism evidence="1 2">
    <name type="scientific">Pedobacter psychrophilus</name>
    <dbReference type="NCBI Taxonomy" id="1826909"/>
    <lineage>
        <taxon>Bacteria</taxon>
        <taxon>Pseudomonadati</taxon>
        <taxon>Bacteroidota</taxon>
        <taxon>Sphingobacteriia</taxon>
        <taxon>Sphingobacteriales</taxon>
        <taxon>Sphingobacteriaceae</taxon>
        <taxon>Pedobacter</taxon>
    </lineage>
</organism>
<dbReference type="EMBL" id="LWHJ01000011">
    <property type="protein sequence ID" value="OAQ42359.1"/>
    <property type="molecule type" value="Genomic_DNA"/>
</dbReference>
<gene>
    <name evidence="1" type="ORF">A5893_04410</name>
</gene>
<sequence>MKNLKTLFFTFAILTSIALQSCEKIKYADVGEAISLQENIKGTWKVSTATQIDNDAVNKNFPLAVQKLDLTSRFPYSTVVFAFNGESTGNYTITNAGGAPLFFPLTGTWSLDGTKNGPVRVKLVSGTQIAFLDFAKAYRASDNKLSLKFSRADSDGKVFLSYEFNFNRN</sequence>
<dbReference type="Proteomes" id="UP000078459">
    <property type="component" value="Unassembled WGS sequence"/>
</dbReference>
<dbReference type="STRING" id="1826909.A5893_04410"/>
<keyword evidence="2" id="KW-1185">Reference proteome</keyword>
<reference evidence="1 2" key="1">
    <citation type="submission" date="2016-04" db="EMBL/GenBank/DDBJ databases">
        <authorList>
            <person name="Evans L.H."/>
            <person name="Alamgir A."/>
            <person name="Owens N."/>
            <person name="Weber N.D."/>
            <person name="Virtaneva K."/>
            <person name="Barbian K."/>
            <person name="Babar A."/>
            <person name="Rosenke K."/>
        </authorList>
    </citation>
    <scope>NUCLEOTIDE SEQUENCE [LARGE SCALE GENOMIC DNA]</scope>
    <source>
        <strain evidence="1 2">CCM 8644</strain>
    </source>
</reference>
<evidence type="ECO:0008006" key="3">
    <source>
        <dbReference type="Google" id="ProtNLM"/>
    </source>
</evidence>
<dbReference type="PROSITE" id="PS51257">
    <property type="entry name" value="PROKAR_LIPOPROTEIN"/>
    <property type="match status" value="1"/>
</dbReference>
<dbReference type="RefSeq" id="WP_068821387.1">
    <property type="nucleotide sequence ID" value="NZ_LWHJ01000011.1"/>
</dbReference>
<dbReference type="InterPro" id="IPR032168">
    <property type="entry name" value="DUF5004"/>
</dbReference>
<reference evidence="1 2" key="2">
    <citation type="submission" date="2016-06" db="EMBL/GenBank/DDBJ databases">
        <title>Pedobacter psychrophilus sp. nov., isolated from Antarctic fragmentary rock.</title>
        <authorList>
            <person name="Svec P."/>
        </authorList>
    </citation>
    <scope>NUCLEOTIDE SEQUENCE [LARGE SCALE GENOMIC DNA]</scope>
    <source>
        <strain evidence="1 2">CCM 8644</strain>
    </source>
</reference>
<comment type="caution">
    <text evidence="1">The sequence shown here is derived from an EMBL/GenBank/DDBJ whole genome shotgun (WGS) entry which is preliminary data.</text>
</comment>
<accession>A0A179DP88</accession>
<evidence type="ECO:0000313" key="1">
    <source>
        <dbReference type="EMBL" id="OAQ42359.1"/>
    </source>
</evidence>
<proteinExistence type="predicted"/>